<name>A0A8H7ZSJ7_9FUNG</name>
<evidence type="ECO:0000313" key="4">
    <source>
        <dbReference type="Proteomes" id="UP000673691"/>
    </source>
</evidence>
<keyword evidence="1" id="KW-0175">Coiled coil</keyword>
<dbReference type="AlphaFoldDB" id="A0A8H7ZSJ7"/>
<feature type="coiled-coil region" evidence="1">
    <location>
        <begin position="54"/>
        <end position="81"/>
    </location>
</feature>
<sequence length="230" mass="24775">LRDYVLILAVIEENLKEYVTLKGQLREVLPSSVFGNPANAPCFLRDGHQILTEIKAINLQARIGEEEAEQAEETTEETLEREIGAALSQTPNTAAPVSAAARDSKVTLGEKCCSFVFALCSDSFPSFPTPPPPPRPPTPPPPPPLHLASRRTGSFALVFRQVGFGVGGGGEEGGRKREISPAHMQSTRPRVRGRRQYVVCIPLFEPRHSPGPGVFRTTALAAGFAGGQLL</sequence>
<gene>
    <name evidence="3" type="ORF">BJ554DRAFT_1118</name>
</gene>
<dbReference type="Proteomes" id="UP000673691">
    <property type="component" value="Unassembled WGS sequence"/>
</dbReference>
<organism evidence="3 4">
    <name type="scientific">Olpidium bornovanus</name>
    <dbReference type="NCBI Taxonomy" id="278681"/>
    <lineage>
        <taxon>Eukaryota</taxon>
        <taxon>Fungi</taxon>
        <taxon>Fungi incertae sedis</taxon>
        <taxon>Olpidiomycota</taxon>
        <taxon>Olpidiomycotina</taxon>
        <taxon>Olpidiomycetes</taxon>
        <taxon>Olpidiales</taxon>
        <taxon>Olpidiaceae</taxon>
        <taxon>Olpidium</taxon>
    </lineage>
</organism>
<reference evidence="3 4" key="1">
    <citation type="journal article" name="Sci. Rep.">
        <title>Genome-scale phylogenetic analyses confirm Olpidium as the closest living zoosporic fungus to the non-flagellated, terrestrial fungi.</title>
        <authorList>
            <person name="Chang Y."/>
            <person name="Rochon D."/>
            <person name="Sekimoto S."/>
            <person name="Wang Y."/>
            <person name="Chovatia M."/>
            <person name="Sandor L."/>
            <person name="Salamov A."/>
            <person name="Grigoriev I.V."/>
            <person name="Stajich J.E."/>
            <person name="Spatafora J.W."/>
        </authorList>
    </citation>
    <scope>NUCLEOTIDE SEQUENCE [LARGE SCALE GENOMIC DNA]</scope>
    <source>
        <strain evidence="3">S191</strain>
    </source>
</reference>
<evidence type="ECO:0000256" key="1">
    <source>
        <dbReference type="SAM" id="Coils"/>
    </source>
</evidence>
<feature type="region of interest" description="Disordered" evidence="2">
    <location>
        <begin position="168"/>
        <end position="188"/>
    </location>
</feature>
<feature type="region of interest" description="Disordered" evidence="2">
    <location>
        <begin position="127"/>
        <end position="149"/>
    </location>
</feature>
<evidence type="ECO:0000256" key="2">
    <source>
        <dbReference type="SAM" id="MobiDB-lite"/>
    </source>
</evidence>
<accession>A0A8H7ZSJ7</accession>
<feature type="compositionally biased region" description="Pro residues" evidence="2">
    <location>
        <begin position="127"/>
        <end position="145"/>
    </location>
</feature>
<evidence type="ECO:0000313" key="3">
    <source>
        <dbReference type="EMBL" id="KAG5458624.1"/>
    </source>
</evidence>
<protein>
    <submittedName>
        <fullName evidence="3">Uncharacterized protein</fullName>
    </submittedName>
</protein>
<feature type="non-terminal residue" evidence="3">
    <location>
        <position position="1"/>
    </location>
</feature>
<dbReference type="EMBL" id="JAEFCI010008180">
    <property type="protein sequence ID" value="KAG5458624.1"/>
    <property type="molecule type" value="Genomic_DNA"/>
</dbReference>
<keyword evidence="4" id="KW-1185">Reference proteome</keyword>
<proteinExistence type="predicted"/>
<comment type="caution">
    <text evidence="3">The sequence shown here is derived from an EMBL/GenBank/DDBJ whole genome shotgun (WGS) entry which is preliminary data.</text>
</comment>